<dbReference type="EMBL" id="BOSE01000001">
    <property type="protein sequence ID" value="GIP15018.1"/>
    <property type="molecule type" value="Genomic_DNA"/>
</dbReference>
<protein>
    <submittedName>
        <fullName evidence="2">Uncharacterized protein</fullName>
    </submittedName>
</protein>
<keyword evidence="3" id="KW-1185">Reference proteome</keyword>
<feature type="transmembrane region" description="Helical" evidence="1">
    <location>
        <begin position="6"/>
        <end position="39"/>
    </location>
</feature>
<proteinExistence type="predicted"/>
<sequence>MRILGFIVMGMAIAYLLLFLGEFGLILLGGAVFGLLLYIAIEITKNNQRGT</sequence>
<keyword evidence="1" id="KW-0812">Transmembrane</keyword>
<dbReference type="Proteomes" id="UP000683139">
    <property type="component" value="Unassembled WGS sequence"/>
</dbReference>
<reference evidence="2" key="1">
    <citation type="submission" date="2021-03" db="EMBL/GenBank/DDBJ databases">
        <title>Antimicrobial resistance genes in bacteria isolated from Japanese honey, and their potential for conferring macrolide and lincosamide resistance in the American foulbrood pathogen Paenibacillus larvae.</title>
        <authorList>
            <person name="Okamoto M."/>
            <person name="Kumagai M."/>
            <person name="Kanamori H."/>
            <person name="Takamatsu D."/>
        </authorList>
    </citation>
    <scope>NUCLEOTIDE SEQUENCE</scope>
    <source>
        <strain evidence="2">J40TS1</strain>
    </source>
</reference>
<gene>
    <name evidence="2" type="ORF">J40TS1_06600</name>
</gene>
<evidence type="ECO:0000256" key="1">
    <source>
        <dbReference type="SAM" id="Phobius"/>
    </source>
</evidence>
<evidence type="ECO:0000313" key="2">
    <source>
        <dbReference type="EMBL" id="GIP15018.1"/>
    </source>
</evidence>
<dbReference type="RefSeq" id="WP_213513182.1">
    <property type="nucleotide sequence ID" value="NZ_BOSE01000001.1"/>
</dbReference>
<name>A0A919YQC1_9BACL</name>
<keyword evidence="1" id="KW-1133">Transmembrane helix</keyword>
<evidence type="ECO:0000313" key="3">
    <source>
        <dbReference type="Proteomes" id="UP000683139"/>
    </source>
</evidence>
<organism evidence="2 3">
    <name type="scientific">Paenibacillus montaniterrae</name>
    <dbReference type="NCBI Taxonomy" id="429341"/>
    <lineage>
        <taxon>Bacteria</taxon>
        <taxon>Bacillati</taxon>
        <taxon>Bacillota</taxon>
        <taxon>Bacilli</taxon>
        <taxon>Bacillales</taxon>
        <taxon>Paenibacillaceae</taxon>
        <taxon>Paenibacillus</taxon>
    </lineage>
</organism>
<accession>A0A919YQC1</accession>
<comment type="caution">
    <text evidence="2">The sequence shown here is derived from an EMBL/GenBank/DDBJ whole genome shotgun (WGS) entry which is preliminary data.</text>
</comment>
<dbReference type="AlphaFoldDB" id="A0A919YQC1"/>
<keyword evidence="1" id="KW-0472">Membrane</keyword>